<gene>
    <name evidence="1" type="ordered locus">Fluta_3119</name>
</gene>
<dbReference type="EMBL" id="CP002542">
    <property type="protein sequence ID" value="AEA45093.1"/>
    <property type="molecule type" value="Genomic_DNA"/>
</dbReference>
<accession>F2IKG7</accession>
<evidence type="ECO:0000313" key="1">
    <source>
        <dbReference type="EMBL" id="AEA45093.1"/>
    </source>
</evidence>
<sequence>MLDSHPSNYSKQKMLVFDYQHTCRFAQKAYVEFNAPFKSNKRKRTNGKGFIIPFLGEGYYFWEENITAAHDWGSRHCNGKYNIIQFKDLEIPKNILLDFGNRRDLAFFNELREMYIEKRPESKKWSISVWIEFFKEMKNKDNVYFPFNYLRADENYPDDEKNSKIKEKIIFASGEKYFTYLSPLWILCIIEKSSMKFAKKEIIH</sequence>
<dbReference type="HOGENOM" id="CLU_1341602_0_0_10"/>
<dbReference type="STRING" id="755732.Fluta_3119"/>
<reference evidence="2" key="2">
    <citation type="submission" date="2011-02" db="EMBL/GenBank/DDBJ databases">
        <title>The complete genome of Fluviicola taffensis DSM 16823.</title>
        <authorList>
            <consortium name="US DOE Joint Genome Institute (JGI-PGF)"/>
            <person name="Lucas S."/>
            <person name="Copeland A."/>
            <person name="Lapidus A."/>
            <person name="Bruce D."/>
            <person name="Goodwin L."/>
            <person name="Pitluck S."/>
            <person name="Kyrpides N."/>
            <person name="Mavromatis K."/>
            <person name="Ivanova N."/>
            <person name="Mikhailova N."/>
            <person name="Pagani I."/>
            <person name="Chertkov O."/>
            <person name="Detter J.C."/>
            <person name="Han C."/>
            <person name="Tapia R."/>
            <person name="Land M."/>
            <person name="Hauser L."/>
            <person name="Markowitz V."/>
            <person name="Cheng J.-F."/>
            <person name="Hugenholtz P."/>
            <person name="Woyke T."/>
            <person name="Wu D."/>
            <person name="Tindall B."/>
            <person name="Pomrenke H.G."/>
            <person name="Brambilla E."/>
            <person name="Klenk H.-P."/>
            <person name="Eisen J.A."/>
        </authorList>
    </citation>
    <scope>NUCLEOTIDE SEQUENCE [LARGE SCALE GENOMIC DNA]</scope>
    <source>
        <strain evidence="2">DSM 16823 / RW262 / RW262</strain>
    </source>
</reference>
<dbReference type="AlphaFoldDB" id="F2IKG7"/>
<organism evidence="1 2">
    <name type="scientific">Fluviicola taffensis (strain DSM 16823 / NCIMB 13979 / RW262)</name>
    <dbReference type="NCBI Taxonomy" id="755732"/>
    <lineage>
        <taxon>Bacteria</taxon>
        <taxon>Pseudomonadati</taxon>
        <taxon>Bacteroidota</taxon>
        <taxon>Flavobacteriia</taxon>
        <taxon>Flavobacteriales</taxon>
        <taxon>Crocinitomicaceae</taxon>
        <taxon>Fluviicola</taxon>
    </lineage>
</organism>
<evidence type="ECO:0000313" key="2">
    <source>
        <dbReference type="Proteomes" id="UP000007463"/>
    </source>
</evidence>
<reference evidence="1 2" key="1">
    <citation type="journal article" date="2011" name="Stand. Genomic Sci.">
        <title>Complete genome sequence of the gliding freshwater bacterium Fluviicola taffensis type strain (RW262).</title>
        <authorList>
            <person name="Woyke T."/>
            <person name="Chertkov O."/>
            <person name="Lapidus A."/>
            <person name="Nolan M."/>
            <person name="Lucas S."/>
            <person name="Del Rio T.G."/>
            <person name="Tice H."/>
            <person name="Cheng J.F."/>
            <person name="Tapia R."/>
            <person name="Han C."/>
            <person name="Goodwin L."/>
            <person name="Pitluck S."/>
            <person name="Liolios K."/>
            <person name="Pagani I."/>
            <person name="Ivanova N."/>
            <person name="Huntemann M."/>
            <person name="Mavromatis K."/>
            <person name="Mikhailova N."/>
            <person name="Pati A."/>
            <person name="Chen A."/>
            <person name="Palaniappan K."/>
            <person name="Land M."/>
            <person name="Hauser L."/>
            <person name="Brambilla E.M."/>
            <person name="Rohde M."/>
            <person name="Mwirichia R."/>
            <person name="Sikorski J."/>
            <person name="Tindall B.J."/>
            <person name="Goker M."/>
            <person name="Bristow J."/>
            <person name="Eisen J.A."/>
            <person name="Markowitz V."/>
            <person name="Hugenholtz P."/>
            <person name="Klenk H.P."/>
            <person name="Kyrpides N.C."/>
        </authorList>
    </citation>
    <scope>NUCLEOTIDE SEQUENCE [LARGE SCALE GENOMIC DNA]</scope>
    <source>
        <strain evidence="2">DSM 16823 / RW262 / RW262</strain>
    </source>
</reference>
<keyword evidence="2" id="KW-1185">Reference proteome</keyword>
<protein>
    <submittedName>
        <fullName evidence="1">Uncharacterized protein</fullName>
    </submittedName>
</protein>
<name>F2IKG7_FLUTR</name>
<dbReference type="Proteomes" id="UP000007463">
    <property type="component" value="Chromosome"/>
</dbReference>
<proteinExistence type="predicted"/>
<dbReference type="KEGG" id="fte:Fluta_3119"/>